<name>A0ACC0WAP4_9STRA</name>
<evidence type="ECO:0000313" key="2">
    <source>
        <dbReference type="Proteomes" id="UP001163321"/>
    </source>
</evidence>
<comment type="caution">
    <text evidence="1">The sequence shown here is derived from an EMBL/GenBank/DDBJ whole genome shotgun (WGS) entry which is preliminary data.</text>
</comment>
<keyword evidence="2" id="KW-1185">Reference proteome</keyword>
<dbReference type="EMBL" id="CM047582">
    <property type="protein sequence ID" value="KAI9915910.1"/>
    <property type="molecule type" value="Genomic_DNA"/>
</dbReference>
<evidence type="ECO:0000313" key="1">
    <source>
        <dbReference type="EMBL" id="KAI9915910.1"/>
    </source>
</evidence>
<gene>
    <name evidence="1" type="ORF">PsorP6_008289</name>
</gene>
<proteinExistence type="predicted"/>
<organism evidence="1 2">
    <name type="scientific">Peronosclerospora sorghi</name>
    <dbReference type="NCBI Taxonomy" id="230839"/>
    <lineage>
        <taxon>Eukaryota</taxon>
        <taxon>Sar</taxon>
        <taxon>Stramenopiles</taxon>
        <taxon>Oomycota</taxon>
        <taxon>Peronosporomycetes</taxon>
        <taxon>Peronosporales</taxon>
        <taxon>Peronosporaceae</taxon>
        <taxon>Peronosclerospora</taxon>
    </lineage>
</organism>
<reference evidence="1 2" key="1">
    <citation type="journal article" date="2022" name="bioRxiv">
        <title>The genome of the oomycete Peronosclerospora sorghi, a cosmopolitan pathogen of maize and sorghum, is inflated with dispersed pseudogenes.</title>
        <authorList>
            <person name="Fletcher K."/>
            <person name="Martin F."/>
            <person name="Isakeit T."/>
            <person name="Cavanaugh K."/>
            <person name="Magill C."/>
            <person name="Michelmore R."/>
        </authorList>
    </citation>
    <scope>NUCLEOTIDE SEQUENCE [LARGE SCALE GENOMIC DNA]</scope>
    <source>
        <strain evidence="1">P6</strain>
    </source>
</reference>
<dbReference type="Proteomes" id="UP001163321">
    <property type="component" value="Chromosome 3"/>
</dbReference>
<accession>A0ACC0WAP4</accession>
<protein>
    <submittedName>
        <fullName evidence="1">Uncharacterized protein</fullName>
    </submittedName>
</protein>
<sequence length="59" mass="6530">MTTSYGESIEDISEDPICHFLLLLLIAIILCNHVSHKLHWHFLPDAAATIGIGLLVSVF</sequence>